<dbReference type="Pfam" id="PF00697">
    <property type="entry name" value="PRAI"/>
    <property type="match status" value="1"/>
</dbReference>
<dbReference type="EC" id="5.3.1.24" evidence="3 9"/>
<keyword evidence="6 9" id="KW-0822">Tryptophan biosynthesis</keyword>
<proteinExistence type="inferred from homology"/>
<dbReference type="Proteomes" id="UP000322791">
    <property type="component" value="Unassembled WGS sequence"/>
</dbReference>
<dbReference type="SUPFAM" id="SSF51366">
    <property type="entry name" value="Ribulose-phoshate binding barrel"/>
    <property type="match status" value="1"/>
</dbReference>
<reference evidence="11 12" key="1">
    <citation type="submission" date="2019-08" db="EMBL/GenBank/DDBJ databases">
        <authorList>
            <person name="Seo M.-J."/>
        </authorList>
    </citation>
    <scope>NUCLEOTIDE SEQUENCE [LARGE SCALE GENOMIC DNA]</scope>
    <source>
        <strain evidence="11 12">KIGAM108</strain>
    </source>
</reference>
<keyword evidence="7 9" id="KW-0057">Aromatic amino acid biosynthesis</keyword>
<evidence type="ECO:0000256" key="4">
    <source>
        <dbReference type="ARBA" id="ARBA00022272"/>
    </source>
</evidence>
<protein>
    <recommendedName>
        <fullName evidence="4 9">N-(5'-phosphoribosyl)anthranilate isomerase</fullName>
        <shortName evidence="9">PRAI</shortName>
        <ecNumber evidence="3 9">5.3.1.24</ecNumber>
    </recommendedName>
</protein>
<evidence type="ECO:0000313" key="11">
    <source>
        <dbReference type="EMBL" id="TYZ09201.1"/>
    </source>
</evidence>
<evidence type="ECO:0000259" key="10">
    <source>
        <dbReference type="Pfam" id="PF00697"/>
    </source>
</evidence>
<name>A0A5D6UZF5_9BACT</name>
<dbReference type="Gene3D" id="3.20.20.70">
    <property type="entry name" value="Aldolase class I"/>
    <property type="match status" value="1"/>
</dbReference>
<dbReference type="RefSeq" id="WP_149070996.1">
    <property type="nucleotide sequence ID" value="NZ_VTHL01000010.1"/>
</dbReference>
<organism evidence="11 12">
    <name type="scientific">Hymenobacter lutimineralis</name>
    <dbReference type="NCBI Taxonomy" id="2606448"/>
    <lineage>
        <taxon>Bacteria</taxon>
        <taxon>Pseudomonadati</taxon>
        <taxon>Bacteroidota</taxon>
        <taxon>Cytophagia</taxon>
        <taxon>Cytophagales</taxon>
        <taxon>Hymenobacteraceae</taxon>
        <taxon>Hymenobacter</taxon>
    </lineage>
</organism>
<sequence length="224" mass="23899">MALPTYHPRIKICCISTPQELALAVAAGADALGLVARMPSGPGILPDDQVRRLAQLTPPAVGSFLLTSETDTTSIIAHQCRTGTSTLQIVDRLSTGSYQDLRTALPGIQLVQVIHVVDERAEEEAHRVAPHVNAILLDSGNPGLAVKELGGTGRTHNWAISRRIRDGLNMPVFLAGGLTPDNVQDALAAVRPFAVDVCSGIRTNGHLDPVKLRRFVQAVRAFEG</sequence>
<keyword evidence="12" id="KW-1185">Reference proteome</keyword>
<comment type="caution">
    <text evidence="11">The sequence shown here is derived from an EMBL/GenBank/DDBJ whole genome shotgun (WGS) entry which is preliminary data.</text>
</comment>
<evidence type="ECO:0000256" key="9">
    <source>
        <dbReference type="HAMAP-Rule" id="MF_00135"/>
    </source>
</evidence>
<dbReference type="InterPro" id="IPR011060">
    <property type="entry name" value="RibuloseP-bd_barrel"/>
</dbReference>
<evidence type="ECO:0000256" key="7">
    <source>
        <dbReference type="ARBA" id="ARBA00023141"/>
    </source>
</evidence>
<evidence type="ECO:0000256" key="8">
    <source>
        <dbReference type="ARBA" id="ARBA00023235"/>
    </source>
</evidence>
<gene>
    <name evidence="9" type="primary">trpF</name>
    <name evidence="11" type="ORF">FY528_10655</name>
</gene>
<dbReference type="PANTHER" id="PTHR42894">
    <property type="entry name" value="N-(5'-PHOSPHORIBOSYL)ANTHRANILATE ISOMERASE"/>
    <property type="match status" value="1"/>
</dbReference>
<comment type="similarity">
    <text evidence="9">Belongs to the TrpF family.</text>
</comment>
<dbReference type="InterPro" id="IPR001240">
    <property type="entry name" value="PRAI_dom"/>
</dbReference>
<feature type="domain" description="N-(5'phosphoribosyl) anthranilate isomerase (PRAI)" evidence="10">
    <location>
        <begin position="11"/>
        <end position="218"/>
    </location>
</feature>
<evidence type="ECO:0000313" key="12">
    <source>
        <dbReference type="Proteomes" id="UP000322791"/>
    </source>
</evidence>
<evidence type="ECO:0000256" key="2">
    <source>
        <dbReference type="ARBA" id="ARBA00004664"/>
    </source>
</evidence>
<dbReference type="UniPathway" id="UPA00035">
    <property type="reaction ID" value="UER00042"/>
</dbReference>
<dbReference type="InterPro" id="IPR013785">
    <property type="entry name" value="Aldolase_TIM"/>
</dbReference>
<dbReference type="GO" id="GO:0000162">
    <property type="term" value="P:L-tryptophan biosynthetic process"/>
    <property type="evidence" value="ECO:0007669"/>
    <property type="project" value="UniProtKB-UniRule"/>
</dbReference>
<dbReference type="AlphaFoldDB" id="A0A5D6UZF5"/>
<evidence type="ECO:0000256" key="1">
    <source>
        <dbReference type="ARBA" id="ARBA00001164"/>
    </source>
</evidence>
<evidence type="ECO:0000256" key="6">
    <source>
        <dbReference type="ARBA" id="ARBA00022822"/>
    </source>
</evidence>
<comment type="pathway">
    <text evidence="2 9">Amino-acid biosynthesis; L-tryptophan biosynthesis; L-tryptophan from chorismate: step 3/5.</text>
</comment>
<comment type="catalytic activity">
    <reaction evidence="1 9">
        <text>N-(5-phospho-beta-D-ribosyl)anthranilate = 1-(2-carboxyphenylamino)-1-deoxy-D-ribulose 5-phosphate</text>
        <dbReference type="Rhea" id="RHEA:21540"/>
        <dbReference type="ChEBI" id="CHEBI:18277"/>
        <dbReference type="ChEBI" id="CHEBI:58613"/>
        <dbReference type="EC" id="5.3.1.24"/>
    </reaction>
</comment>
<evidence type="ECO:0000256" key="3">
    <source>
        <dbReference type="ARBA" id="ARBA00012572"/>
    </source>
</evidence>
<keyword evidence="5 9" id="KW-0028">Amino-acid biosynthesis</keyword>
<keyword evidence="8 9" id="KW-0413">Isomerase</keyword>
<dbReference type="GO" id="GO:0004640">
    <property type="term" value="F:phosphoribosylanthranilate isomerase activity"/>
    <property type="evidence" value="ECO:0007669"/>
    <property type="project" value="UniProtKB-UniRule"/>
</dbReference>
<dbReference type="PANTHER" id="PTHR42894:SF1">
    <property type="entry name" value="N-(5'-PHOSPHORIBOSYL)ANTHRANILATE ISOMERASE"/>
    <property type="match status" value="1"/>
</dbReference>
<accession>A0A5D6UZF5</accession>
<dbReference type="CDD" id="cd00405">
    <property type="entry name" value="PRAI"/>
    <property type="match status" value="1"/>
</dbReference>
<dbReference type="EMBL" id="VTHL01000010">
    <property type="protein sequence ID" value="TYZ09201.1"/>
    <property type="molecule type" value="Genomic_DNA"/>
</dbReference>
<evidence type="ECO:0000256" key="5">
    <source>
        <dbReference type="ARBA" id="ARBA00022605"/>
    </source>
</evidence>
<dbReference type="HAMAP" id="MF_00135">
    <property type="entry name" value="PRAI"/>
    <property type="match status" value="1"/>
</dbReference>
<dbReference type="InterPro" id="IPR044643">
    <property type="entry name" value="TrpF_fam"/>
</dbReference>